<evidence type="ECO:0000256" key="2">
    <source>
        <dbReference type="ARBA" id="ARBA00022692"/>
    </source>
</evidence>
<feature type="domain" description="Fatty acid hydroxylase" evidence="7">
    <location>
        <begin position="156"/>
        <end position="285"/>
    </location>
</feature>
<feature type="transmembrane region" description="Helical" evidence="6">
    <location>
        <begin position="106"/>
        <end position="126"/>
    </location>
</feature>
<evidence type="ECO:0000256" key="1">
    <source>
        <dbReference type="ARBA" id="ARBA00004370"/>
    </source>
</evidence>
<feature type="region of interest" description="Disordered" evidence="5">
    <location>
        <begin position="305"/>
        <end position="327"/>
    </location>
</feature>
<dbReference type="EMBL" id="CDMZ01002324">
    <property type="protein sequence ID" value="CEM41870.1"/>
    <property type="molecule type" value="Genomic_DNA"/>
</dbReference>
<accession>A0A0G4HDL2</accession>
<reference evidence="8" key="1">
    <citation type="submission" date="2014-11" db="EMBL/GenBank/DDBJ databases">
        <authorList>
            <person name="Otto D Thomas"/>
            <person name="Naeem Raeece"/>
        </authorList>
    </citation>
    <scope>NUCLEOTIDE SEQUENCE</scope>
</reference>
<evidence type="ECO:0000259" key="7">
    <source>
        <dbReference type="Pfam" id="PF04116"/>
    </source>
</evidence>
<organism evidence="8">
    <name type="scientific">Chromera velia CCMP2878</name>
    <dbReference type="NCBI Taxonomy" id="1169474"/>
    <lineage>
        <taxon>Eukaryota</taxon>
        <taxon>Sar</taxon>
        <taxon>Alveolata</taxon>
        <taxon>Colpodellida</taxon>
        <taxon>Chromeraceae</taxon>
        <taxon>Chromera</taxon>
    </lineage>
</organism>
<dbReference type="InterPro" id="IPR006694">
    <property type="entry name" value="Fatty_acid_hydroxylase"/>
</dbReference>
<dbReference type="InterPro" id="IPR050307">
    <property type="entry name" value="Sterol_Desaturase_Related"/>
</dbReference>
<evidence type="ECO:0000256" key="5">
    <source>
        <dbReference type="SAM" id="MobiDB-lite"/>
    </source>
</evidence>
<feature type="transmembrane region" description="Helical" evidence="6">
    <location>
        <begin position="209"/>
        <end position="229"/>
    </location>
</feature>
<proteinExistence type="predicted"/>
<dbReference type="GO" id="GO:0005506">
    <property type="term" value="F:iron ion binding"/>
    <property type="evidence" value="ECO:0007669"/>
    <property type="project" value="InterPro"/>
</dbReference>
<evidence type="ECO:0000256" key="6">
    <source>
        <dbReference type="SAM" id="Phobius"/>
    </source>
</evidence>
<keyword evidence="4 6" id="KW-0472">Membrane</keyword>
<feature type="compositionally biased region" description="Basic and acidic residues" evidence="5">
    <location>
        <begin position="312"/>
        <end position="327"/>
    </location>
</feature>
<dbReference type="PANTHER" id="PTHR11863">
    <property type="entry name" value="STEROL DESATURASE"/>
    <property type="match status" value="1"/>
</dbReference>
<evidence type="ECO:0000256" key="4">
    <source>
        <dbReference type="ARBA" id="ARBA00023136"/>
    </source>
</evidence>
<dbReference type="PhylomeDB" id="A0A0G4HDL2"/>
<name>A0A0G4HDL2_9ALVE</name>
<dbReference type="GO" id="GO:0008610">
    <property type="term" value="P:lipid biosynthetic process"/>
    <property type="evidence" value="ECO:0007669"/>
    <property type="project" value="InterPro"/>
</dbReference>
<protein>
    <recommendedName>
        <fullName evidence="7">Fatty acid hydroxylase domain-containing protein</fullName>
    </recommendedName>
</protein>
<dbReference type="GO" id="GO:0016491">
    <property type="term" value="F:oxidoreductase activity"/>
    <property type="evidence" value="ECO:0007669"/>
    <property type="project" value="InterPro"/>
</dbReference>
<comment type="subcellular location">
    <subcellularLocation>
        <location evidence="1">Membrane</location>
    </subcellularLocation>
</comment>
<keyword evidence="2 6" id="KW-0812">Transmembrane</keyword>
<keyword evidence="3 6" id="KW-1133">Transmembrane helix</keyword>
<dbReference type="AlphaFoldDB" id="A0A0G4HDL2"/>
<sequence>MSAVGSSTSKEVLWSLFDVLKGSCLCALFVLGGGWQLYAETHRQLVTLRQWDPRFFFMVSITLLHALFSLVLSPFFMLCDHLGWFSAYKLHRSERMRPTRGLMVEALVEAVLGTLVITPFAAWALYPTFVKFGGEVMPVVRPPFVQSWVDFCLSELTNQFLFYWFHRIFHHRSLYKAIHKKHHRFVGTVAPASEFAHPLEAIFANTLPVILYSVVRGVHLCVFLVWLFWRVEETYEAHSGFCFSDSFLGRLGLLNGRKAVLHDWHHTENRGNYGTGMIFDGLFGTAEPFMKAGGWKAYKERALNQRGSASGGDHHDTGRDKENGKSK</sequence>
<feature type="transmembrane region" description="Helical" evidence="6">
    <location>
        <begin position="12"/>
        <end position="35"/>
    </location>
</feature>
<dbReference type="Pfam" id="PF04116">
    <property type="entry name" value="FA_hydroxylase"/>
    <property type="match status" value="1"/>
</dbReference>
<dbReference type="VEuPathDB" id="CryptoDB:Cvel_26322"/>
<dbReference type="GO" id="GO:0016020">
    <property type="term" value="C:membrane"/>
    <property type="evidence" value="ECO:0007669"/>
    <property type="project" value="UniProtKB-SubCell"/>
</dbReference>
<gene>
    <name evidence="8" type="ORF">Cvel_26322</name>
</gene>
<evidence type="ECO:0000256" key="3">
    <source>
        <dbReference type="ARBA" id="ARBA00022989"/>
    </source>
</evidence>
<evidence type="ECO:0000313" key="8">
    <source>
        <dbReference type="EMBL" id="CEM41870.1"/>
    </source>
</evidence>
<feature type="transmembrane region" description="Helical" evidence="6">
    <location>
        <begin position="55"/>
        <end position="85"/>
    </location>
</feature>